<organism evidence="1">
    <name type="scientific">Methanosarcina mazei</name>
    <name type="common">Methanosarcina frisia</name>
    <dbReference type="NCBI Taxonomy" id="2209"/>
    <lineage>
        <taxon>Archaea</taxon>
        <taxon>Methanobacteriati</taxon>
        <taxon>Methanobacteriota</taxon>
        <taxon>Stenosarchaea group</taxon>
        <taxon>Methanomicrobia</taxon>
        <taxon>Methanosarcinales</taxon>
        <taxon>Methanosarcinaceae</taxon>
        <taxon>Methanosarcina</taxon>
    </lineage>
</organism>
<proteinExistence type="predicted"/>
<dbReference type="AlphaFoldDB" id="O33156"/>
<accession>O33156</accession>
<sequence length="87" mass="9861">MIPEVGSCFRVFKVKFFNAVYPYPCMPESPVELNSIFTVRFPDKSMGMGSKVLKFLCLDPEKCFSTTGLLSLFSRNFTCSHCQGDQE</sequence>
<protein>
    <submittedName>
        <fullName evidence="1">Uncharacterized protein</fullName>
    </submittedName>
</protein>
<name>O33156_METMZ</name>
<reference evidence="1" key="1">
    <citation type="submission" date="1997-08" db="EMBL/GenBank/DDBJ databases">
        <title>Methanosarcina mazei S-6 genomic DNA segment.</title>
        <authorList>
            <person name="Conway de Macario E."/>
            <person name="Hickey A.J."/>
            <person name="Macario A.J.L."/>
        </authorList>
    </citation>
    <scope>NUCLEOTIDE SEQUENCE</scope>
    <source>
        <strain evidence="1">S-6</strain>
    </source>
</reference>
<dbReference type="EMBL" id="Y14607">
    <property type="protein sequence ID" value="CAA74957.1"/>
    <property type="molecule type" value="Genomic_DNA"/>
</dbReference>
<evidence type="ECO:0000313" key="1">
    <source>
        <dbReference type="EMBL" id="CAA74957.1"/>
    </source>
</evidence>